<accession>A0A0D2BKC2</accession>
<dbReference type="PANTHER" id="PTHR43662:SF7">
    <property type="entry name" value="DUF1996 DOMAIN-CONTAINING PROTEIN"/>
    <property type="match status" value="1"/>
</dbReference>
<dbReference type="Pfam" id="PF09362">
    <property type="entry name" value="DUF1996"/>
    <property type="match status" value="1"/>
</dbReference>
<sequence>MQSSGKFKTLAETVMTFVAILFFVLPTHAFFRHLCFGELANGRIDPIMSPGHPSQHLHVTFGASNLGLDSTIEELMASNCTSCSITQDHSAYWAPRMYFQHSNGTFEMVPTSGGMTVYYFTEGPGAGFGAEVTAFPQNFRMIAGMSSKRTFVGPNPDTPMALWTDADRTQPSLMEKALGFNCLHYDHPPNEGALEVHYLRNKTYLDEFCDDGLRAEVMFPSCWNGKDLDSENHTTHVAYPNEVKYGACPDDYPVRLPVLFYETIYQTNLFTSVDGQFVFSNGDPTGLGYHGDFICGWDSGLLQEAIDDSACTSSNSTGLQEDCPLFNIQSQANATQCKLEMPEALQHERINYVQELPGNMNITGSDSIEIPVFAPSASPLANTTVSATPAGPSPGPIASATESADSVITSIASSITEAQTTITTTYMSNGVAVHMVMVEEIVTVTVTEPATPTGRYGRRQHVHKHVHMNNQHGMH</sequence>
<name>A0A0D2BKC2_9EURO</name>
<dbReference type="GeneID" id="27361916"/>
<dbReference type="STRING" id="215243.A0A0D2BKC2"/>
<dbReference type="InterPro" id="IPR018535">
    <property type="entry name" value="DUF1996"/>
</dbReference>
<reference evidence="2 3" key="1">
    <citation type="submission" date="2015-01" db="EMBL/GenBank/DDBJ databases">
        <title>The Genome Sequence of Exophiala oligosperma CBS72588.</title>
        <authorList>
            <consortium name="The Broad Institute Genomics Platform"/>
            <person name="Cuomo C."/>
            <person name="de Hoog S."/>
            <person name="Gorbushina A."/>
            <person name="Stielow B."/>
            <person name="Teixiera M."/>
            <person name="Abouelleil A."/>
            <person name="Chapman S.B."/>
            <person name="Priest M."/>
            <person name="Young S.K."/>
            <person name="Wortman J."/>
            <person name="Nusbaum C."/>
            <person name="Birren B."/>
        </authorList>
    </citation>
    <scope>NUCLEOTIDE SEQUENCE [LARGE SCALE GENOMIC DNA]</scope>
    <source>
        <strain evidence="2 3">CBS 72588</strain>
    </source>
</reference>
<proteinExistence type="predicted"/>
<evidence type="ECO:0000259" key="1">
    <source>
        <dbReference type="Pfam" id="PF09362"/>
    </source>
</evidence>
<dbReference type="AlphaFoldDB" id="A0A0D2BKC2"/>
<feature type="domain" description="DUF1996" evidence="1">
    <location>
        <begin position="45"/>
        <end position="297"/>
    </location>
</feature>
<dbReference type="EMBL" id="KN847342">
    <property type="protein sequence ID" value="KIW37857.1"/>
    <property type="molecule type" value="Genomic_DNA"/>
</dbReference>
<dbReference type="Proteomes" id="UP000053342">
    <property type="component" value="Unassembled WGS sequence"/>
</dbReference>
<dbReference type="HOGENOM" id="CLU_014722_1_1_1"/>
<evidence type="ECO:0000313" key="2">
    <source>
        <dbReference type="EMBL" id="KIW37857.1"/>
    </source>
</evidence>
<evidence type="ECO:0000313" key="3">
    <source>
        <dbReference type="Proteomes" id="UP000053342"/>
    </source>
</evidence>
<organism evidence="2 3">
    <name type="scientific">Exophiala oligosperma</name>
    <dbReference type="NCBI Taxonomy" id="215243"/>
    <lineage>
        <taxon>Eukaryota</taxon>
        <taxon>Fungi</taxon>
        <taxon>Dikarya</taxon>
        <taxon>Ascomycota</taxon>
        <taxon>Pezizomycotina</taxon>
        <taxon>Eurotiomycetes</taxon>
        <taxon>Chaetothyriomycetidae</taxon>
        <taxon>Chaetothyriales</taxon>
        <taxon>Herpotrichiellaceae</taxon>
        <taxon>Exophiala</taxon>
    </lineage>
</organism>
<dbReference type="OrthoDB" id="74764at2759"/>
<gene>
    <name evidence="2" type="ORF">PV06_09842</name>
</gene>
<dbReference type="RefSeq" id="XP_016258073.1">
    <property type="nucleotide sequence ID" value="XM_016411319.1"/>
</dbReference>
<protein>
    <recommendedName>
        <fullName evidence="1">DUF1996 domain-containing protein</fullName>
    </recommendedName>
</protein>
<dbReference type="VEuPathDB" id="FungiDB:PV06_09842"/>
<dbReference type="PANTHER" id="PTHR43662">
    <property type="match status" value="1"/>
</dbReference>
<keyword evidence="3" id="KW-1185">Reference proteome</keyword>